<sequence length="335" mass="37473">MSSTFVWTTRCVPALSVCLVGILLVTSFIISPYGKGARGDHNGNATVALIILSVYTLFLHILSVAFPKMRAAGNDIPTTRRRCGPSIKNEEGRYRPSTLLFVIILPVYKEEMATLEETLRFMASHVQACSSYHVYLAMEEEEEEAKLTFKAATLCRAFEKLFFRISYTLHPSNIPGEARGKSSDESYLAAIECYESATKPILKFTPGSLATTRSLTILSKLQGHTRRPLFEPNLTSYMERIEYHGCEKEFDEDARYNSWKNNTGIQATVNLEPSARRLSKPTTEVLKAALAFTFVLAIVFIFFRIVSVLGEGQIGSRANSVWEEMKDMFIDTGAA</sequence>
<proteinExistence type="predicted"/>
<dbReference type="RefSeq" id="XP_033659326.1">
    <property type="nucleotide sequence ID" value="XM_033814830.1"/>
</dbReference>
<dbReference type="PANTHER" id="PTHR36851">
    <property type="entry name" value="UNNAMED PRODUCT"/>
    <property type="match status" value="1"/>
</dbReference>
<keyword evidence="1" id="KW-0812">Transmembrane</keyword>
<accession>A0A6A6BUF9</accession>
<dbReference type="GeneID" id="54568102"/>
<dbReference type="EMBL" id="ML993666">
    <property type="protein sequence ID" value="KAF2158437.1"/>
    <property type="molecule type" value="Genomic_DNA"/>
</dbReference>
<evidence type="ECO:0000256" key="1">
    <source>
        <dbReference type="SAM" id="Phobius"/>
    </source>
</evidence>
<reference evidence="2" key="1">
    <citation type="journal article" date="2020" name="Stud. Mycol.">
        <title>101 Dothideomycetes genomes: a test case for predicting lifestyles and emergence of pathogens.</title>
        <authorList>
            <person name="Haridas S."/>
            <person name="Albert R."/>
            <person name="Binder M."/>
            <person name="Bloem J."/>
            <person name="Labutti K."/>
            <person name="Salamov A."/>
            <person name="Andreopoulos B."/>
            <person name="Baker S."/>
            <person name="Barry K."/>
            <person name="Bills G."/>
            <person name="Bluhm B."/>
            <person name="Cannon C."/>
            <person name="Castanera R."/>
            <person name="Culley D."/>
            <person name="Daum C."/>
            <person name="Ezra D."/>
            <person name="Gonzalez J."/>
            <person name="Henrissat B."/>
            <person name="Kuo A."/>
            <person name="Liang C."/>
            <person name="Lipzen A."/>
            <person name="Lutzoni F."/>
            <person name="Magnuson J."/>
            <person name="Mondo S."/>
            <person name="Nolan M."/>
            <person name="Ohm R."/>
            <person name="Pangilinan J."/>
            <person name="Park H.-J."/>
            <person name="Ramirez L."/>
            <person name="Alfaro M."/>
            <person name="Sun H."/>
            <person name="Tritt A."/>
            <person name="Yoshinaga Y."/>
            <person name="Zwiers L.-H."/>
            <person name="Turgeon B."/>
            <person name="Goodwin S."/>
            <person name="Spatafora J."/>
            <person name="Crous P."/>
            <person name="Grigoriev I."/>
        </authorList>
    </citation>
    <scope>NUCLEOTIDE SEQUENCE</scope>
    <source>
        <strain evidence="2">ATCC 36951</strain>
    </source>
</reference>
<name>A0A6A6BUF9_ZASCE</name>
<keyword evidence="3" id="KW-1185">Reference proteome</keyword>
<dbReference type="OrthoDB" id="5819478at2759"/>
<feature type="transmembrane region" description="Helical" evidence="1">
    <location>
        <begin position="12"/>
        <end position="33"/>
    </location>
</feature>
<evidence type="ECO:0008006" key="4">
    <source>
        <dbReference type="Google" id="ProtNLM"/>
    </source>
</evidence>
<evidence type="ECO:0000313" key="3">
    <source>
        <dbReference type="Proteomes" id="UP000799537"/>
    </source>
</evidence>
<keyword evidence="1" id="KW-1133">Transmembrane helix</keyword>
<dbReference type="Proteomes" id="UP000799537">
    <property type="component" value="Unassembled WGS sequence"/>
</dbReference>
<organism evidence="2 3">
    <name type="scientific">Zasmidium cellare ATCC 36951</name>
    <dbReference type="NCBI Taxonomy" id="1080233"/>
    <lineage>
        <taxon>Eukaryota</taxon>
        <taxon>Fungi</taxon>
        <taxon>Dikarya</taxon>
        <taxon>Ascomycota</taxon>
        <taxon>Pezizomycotina</taxon>
        <taxon>Dothideomycetes</taxon>
        <taxon>Dothideomycetidae</taxon>
        <taxon>Mycosphaerellales</taxon>
        <taxon>Mycosphaerellaceae</taxon>
        <taxon>Zasmidium</taxon>
    </lineage>
</organism>
<gene>
    <name evidence="2" type="ORF">M409DRAFT_61653</name>
</gene>
<dbReference type="AlphaFoldDB" id="A0A6A6BUF9"/>
<evidence type="ECO:0000313" key="2">
    <source>
        <dbReference type="EMBL" id="KAF2158437.1"/>
    </source>
</evidence>
<keyword evidence="1" id="KW-0472">Membrane</keyword>
<dbReference type="PANTHER" id="PTHR36851:SF1">
    <property type="entry name" value="GLYCO_TRANS_2-LIKE DOMAIN-CONTAINING PROTEIN"/>
    <property type="match status" value="1"/>
</dbReference>
<feature type="transmembrane region" description="Helical" evidence="1">
    <location>
        <begin position="285"/>
        <end position="306"/>
    </location>
</feature>
<feature type="transmembrane region" description="Helical" evidence="1">
    <location>
        <begin position="45"/>
        <end position="66"/>
    </location>
</feature>
<protein>
    <recommendedName>
        <fullName evidence="4">Glycosyltransferase family 2 protein</fullName>
    </recommendedName>
</protein>